<evidence type="ECO:0000313" key="4">
    <source>
        <dbReference type="Proteomes" id="UP000244093"/>
    </source>
</evidence>
<evidence type="ECO:0000256" key="1">
    <source>
        <dbReference type="ARBA" id="ARBA00022801"/>
    </source>
</evidence>
<dbReference type="GO" id="GO:0006508">
    <property type="term" value="P:proteolysis"/>
    <property type="evidence" value="ECO:0007669"/>
    <property type="project" value="InterPro"/>
</dbReference>
<dbReference type="AlphaFoldDB" id="A0A2R7Y1N8"/>
<dbReference type="EMBL" id="NBVN01000013">
    <property type="protein sequence ID" value="PUA31373.1"/>
    <property type="molecule type" value="Genomic_DNA"/>
</dbReference>
<comment type="caution">
    <text evidence="3">The sequence shown here is derived from an EMBL/GenBank/DDBJ whole genome shotgun (WGS) entry which is preliminary data.</text>
</comment>
<dbReference type="GO" id="GO:0004252">
    <property type="term" value="F:serine-type endopeptidase activity"/>
    <property type="evidence" value="ECO:0007669"/>
    <property type="project" value="TreeGrafter"/>
</dbReference>
<dbReference type="PANTHER" id="PTHR42776:SF27">
    <property type="entry name" value="DIPEPTIDYL PEPTIDASE FAMILY MEMBER 6"/>
    <property type="match status" value="1"/>
</dbReference>
<name>A0A2R7Y1N8_9CREN</name>
<dbReference type="SUPFAM" id="SSF53474">
    <property type="entry name" value="alpha/beta-Hydrolases"/>
    <property type="match status" value="1"/>
</dbReference>
<dbReference type="InterPro" id="IPR001375">
    <property type="entry name" value="Peptidase_S9_cat"/>
</dbReference>
<dbReference type="PANTHER" id="PTHR42776">
    <property type="entry name" value="SERINE PEPTIDASE S9 FAMILY MEMBER"/>
    <property type="match status" value="1"/>
</dbReference>
<proteinExistence type="predicted"/>
<dbReference type="Pfam" id="PF00326">
    <property type="entry name" value="Peptidase_S9"/>
    <property type="match status" value="1"/>
</dbReference>
<feature type="domain" description="Peptidase S9 prolyl oligopeptidase catalytic" evidence="2">
    <location>
        <begin position="436"/>
        <end position="645"/>
    </location>
</feature>
<gene>
    <name evidence="3" type="ORF">B7O98_09435</name>
</gene>
<dbReference type="Gene3D" id="2.120.10.30">
    <property type="entry name" value="TolB, C-terminal domain"/>
    <property type="match status" value="2"/>
</dbReference>
<dbReference type="Gene3D" id="3.40.50.1820">
    <property type="entry name" value="alpha/beta hydrolase"/>
    <property type="match status" value="1"/>
</dbReference>
<dbReference type="Proteomes" id="UP000244093">
    <property type="component" value="Unassembled WGS sequence"/>
</dbReference>
<reference evidence="3 4" key="1">
    <citation type="journal article" date="2018" name="Syst. Appl. Microbiol.">
        <title>A new symbiotic nanoarchaeote (Candidatus Nanoclepta minutus) and its host (Zestosphaera tikiterensis gen. nov., sp. nov.) from a New Zealand hot spring.</title>
        <authorList>
            <person name="St John E."/>
            <person name="Liu Y."/>
            <person name="Podar M."/>
            <person name="Stott M.B."/>
            <person name="Meneghin J."/>
            <person name="Chen Z."/>
            <person name="Lagutin K."/>
            <person name="Mitchell K."/>
            <person name="Reysenbach A.L."/>
        </authorList>
    </citation>
    <scope>NUCLEOTIDE SEQUENCE [LARGE SCALE GENOMIC DNA]</scope>
    <source>
        <strain evidence="3">NZ3</strain>
    </source>
</reference>
<dbReference type="InterPro" id="IPR011042">
    <property type="entry name" value="6-blade_b-propeller_TolB-like"/>
</dbReference>
<evidence type="ECO:0000259" key="2">
    <source>
        <dbReference type="Pfam" id="PF00326"/>
    </source>
</evidence>
<evidence type="ECO:0000313" key="3">
    <source>
        <dbReference type="EMBL" id="PUA31373.1"/>
    </source>
</evidence>
<sequence length="646" mass="73333">MLGEDFLSRQRFKEEDLTLFTSFSNLTLSPSGEFVAFNVVKPDLSSNSYTSYVQVMNVRDKTVKAVTKGPLDLAPAWISDSELIYISKTSLSSATELKLLNLNGGEPRTISRFEKQIQEVKHLRGRFISYLMPETSDEVPEAIVTDRIPIWFNGVGFIYNAKRTLHVMNIDSGHDERLTPDTMNVITYSPSKHGNKIAIASEYSELKPMLADIYLLDVDKNELNKVNETPLLVESLTWSDDEKYLVIAGHAMERGYATHSQVLILDTASKSIKSLTKNLDRGVSRRVYYDLRGPFSAPLTPIVSGNFIYFTLSDGGAQNLYRININSGSVEKVVTGDFVIEEFDVRGDLIAYIKTTDVLPAEVYLMVKDREERLTDFNMHIIRKYEVIKPERFIFKASDGVEVEGWVIKPANFKAGVKYPAIVNIHGGPKSKFGYAFMFEHQLYASKGYVVIYLNPRGSDGYTQEFADIRCHYGERDYLDIIEGVKYLVSAKDYIDPQRLGVTGISYGGFMTNWIITQTDMFKAAISQNGISDWIAEFGTTDIGYHFVPDQICGDPINGREVLISKSPLFHVARIKTPLLILHSLNDYRCYVDQALQLYTLLKYLNKETQLALFKEGEHAFGWTGKPLSRIRRLKVMLNFFNKKLR</sequence>
<accession>A0A2R7Y1N8</accession>
<protein>
    <recommendedName>
        <fullName evidence="2">Peptidase S9 prolyl oligopeptidase catalytic domain-containing protein</fullName>
    </recommendedName>
</protein>
<dbReference type="InterPro" id="IPR029058">
    <property type="entry name" value="AB_hydrolase_fold"/>
</dbReference>
<organism evidence="3 4">
    <name type="scientific">Zestosphaera tikiterensis</name>
    <dbReference type="NCBI Taxonomy" id="1973259"/>
    <lineage>
        <taxon>Archaea</taxon>
        <taxon>Thermoproteota</taxon>
        <taxon>Thermoprotei</taxon>
        <taxon>Desulfurococcales</taxon>
        <taxon>Desulfurococcaceae</taxon>
        <taxon>Zestosphaera</taxon>
    </lineage>
</organism>
<dbReference type="SUPFAM" id="SSF82171">
    <property type="entry name" value="DPP6 N-terminal domain-like"/>
    <property type="match status" value="1"/>
</dbReference>
<keyword evidence="1" id="KW-0378">Hydrolase</keyword>